<dbReference type="Proteomes" id="UP000314987">
    <property type="component" value="Unassembled WGS sequence"/>
</dbReference>
<dbReference type="STRING" id="29139.ENSVURP00010029382"/>
<reference evidence="2" key="1">
    <citation type="submission" date="2018-12" db="EMBL/GenBank/DDBJ databases">
        <authorList>
            <person name="Yazar S."/>
        </authorList>
    </citation>
    <scope>NUCLEOTIDE SEQUENCE [LARGE SCALE GENOMIC DNA]</scope>
</reference>
<accession>A0A4X2M793</accession>
<dbReference type="AlphaFoldDB" id="A0A4X2M793"/>
<dbReference type="GO" id="GO:0051603">
    <property type="term" value="P:proteolysis involved in protein catabolic process"/>
    <property type="evidence" value="ECO:0007669"/>
    <property type="project" value="InterPro"/>
</dbReference>
<sequence length="135" mass="15110">EWAIRPEPCPSWLCMVLLFGGGKEKGPQLFQVDPPGIFVQCDALVIGFASEGTLRSLQEAMIMGQLGEESKATLITLRQVMEKLDTSDTEFAAVEPGLKFHIFTKESLGDVVKDIWRDSNPQTLRYLSLTFKFLN</sequence>
<protein>
    <submittedName>
        <fullName evidence="1">Uncharacterized protein</fullName>
    </submittedName>
</protein>
<reference evidence="1" key="3">
    <citation type="submission" date="2025-09" db="UniProtKB">
        <authorList>
            <consortium name="Ensembl"/>
        </authorList>
    </citation>
    <scope>IDENTIFICATION</scope>
</reference>
<dbReference type="Gene3D" id="3.60.20.10">
    <property type="entry name" value="Glutamine Phosphoribosylpyrophosphate, subunit 1, domain 1"/>
    <property type="match status" value="1"/>
</dbReference>
<dbReference type="Pfam" id="PF00227">
    <property type="entry name" value="Proteasome"/>
    <property type="match status" value="1"/>
</dbReference>
<dbReference type="InterPro" id="IPR001353">
    <property type="entry name" value="Proteasome_sua/b"/>
</dbReference>
<evidence type="ECO:0000313" key="2">
    <source>
        <dbReference type="Proteomes" id="UP000314987"/>
    </source>
</evidence>
<dbReference type="OMA" id="HIFTKES"/>
<keyword evidence="2" id="KW-1185">Reference proteome</keyword>
<dbReference type="SUPFAM" id="SSF56235">
    <property type="entry name" value="N-terminal nucleophile aminohydrolases (Ntn hydrolases)"/>
    <property type="match status" value="1"/>
</dbReference>
<dbReference type="Ensembl" id="ENSVURT00010033472.1">
    <property type="protein sequence ID" value="ENSVURP00010029382.1"/>
    <property type="gene ID" value="ENSVURG00010022479.1"/>
</dbReference>
<dbReference type="GO" id="GO:0005839">
    <property type="term" value="C:proteasome core complex"/>
    <property type="evidence" value="ECO:0007669"/>
    <property type="project" value="InterPro"/>
</dbReference>
<organism evidence="1 2">
    <name type="scientific">Vombatus ursinus</name>
    <name type="common">Common wombat</name>
    <dbReference type="NCBI Taxonomy" id="29139"/>
    <lineage>
        <taxon>Eukaryota</taxon>
        <taxon>Metazoa</taxon>
        <taxon>Chordata</taxon>
        <taxon>Craniata</taxon>
        <taxon>Vertebrata</taxon>
        <taxon>Euteleostomi</taxon>
        <taxon>Mammalia</taxon>
        <taxon>Metatheria</taxon>
        <taxon>Diprotodontia</taxon>
        <taxon>Vombatidae</taxon>
        <taxon>Vombatus</taxon>
    </lineage>
</organism>
<reference evidence="1" key="2">
    <citation type="submission" date="2025-08" db="UniProtKB">
        <authorList>
            <consortium name="Ensembl"/>
        </authorList>
    </citation>
    <scope>IDENTIFICATION</scope>
</reference>
<name>A0A4X2M793_VOMUR</name>
<dbReference type="InterPro" id="IPR029055">
    <property type="entry name" value="Ntn_hydrolases_N"/>
</dbReference>
<proteinExistence type="predicted"/>
<evidence type="ECO:0000313" key="1">
    <source>
        <dbReference type="Ensembl" id="ENSVURP00010029382.1"/>
    </source>
</evidence>